<gene>
    <name evidence="3" type="ORF">GCM10007028_25140</name>
</gene>
<dbReference type="PANTHER" id="PTHR34220">
    <property type="entry name" value="SENSOR HISTIDINE KINASE YPDA"/>
    <property type="match status" value="1"/>
</dbReference>
<accession>A0A918R4T9</accession>
<sequence length="319" mass="37518">MRWGNYFDNYVYSFKSNVVEFAIHIIIVYGNVFYLIPKFILRKKYKTYVAIMFLILVLVYVIRTSLNYILVTEQAYPESVVPSSVFDFNYIVQVILGELYVISFVTSIKFIAEWFIEKKKNENLAKLQLSTELKFLRTQIQPHFFFNTLNNLYALTLQKSDNAPKLVIKLSEMMQYVLYDIDGSRTDLLNEINHINNYIDIERLRFNDRVEVDIDISGDIEDVYVPPLLLLSFIENCFKHGMRGNDKLKINMSFEVLNSGYLEFVLINTFNPIILQDAKSGIGNDNAKRRLNLMFSNNFVLESKIEEDKYKLFLKIPIR</sequence>
<keyword evidence="1" id="KW-1133">Transmembrane helix</keyword>
<comment type="caution">
    <text evidence="3">The sequence shown here is derived from an EMBL/GenBank/DDBJ whole genome shotgun (WGS) entry which is preliminary data.</text>
</comment>
<dbReference type="GO" id="GO:0016020">
    <property type="term" value="C:membrane"/>
    <property type="evidence" value="ECO:0007669"/>
    <property type="project" value="InterPro"/>
</dbReference>
<dbReference type="GO" id="GO:0000155">
    <property type="term" value="F:phosphorelay sensor kinase activity"/>
    <property type="evidence" value="ECO:0007669"/>
    <property type="project" value="InterPro"/>
</dbReference>
<evidence type="ECO:0000313" key="4">
    <source>
        <dbReference type="Proteomes" id="UP000636004"/>
    </source>
</evidence>
<keyword evidence="1" id="KW-0812">Transmembrane</keyword>
<dbReference type="Proteomes" id="UP000636004">
    <property type="component" value="Unassembled WGS sequence"/>
</dbReference>
<evidence type="ECO:0000313" key="3">
    <source>
        <dbReference type="EMBL" id="GGZ85825.1"/>
    </source>
</evidence>
<dbReference type="InterPro" id="IPR050640">
    <property type="entry name" value="Bact_2-comp_sensor_kinase"/>
</dbReference>
<keyword evidence="4" id="KW-1185">Reference proteome</keyword>
<feature type="transmembrane region" description="Helical" evidence="1">
    <location>
        <begin position="18"/>
        <end position="36"/>
    </location>
</feature>
<dbReference type="EMBL" id="BMWZ01000005">
    <property type="protein sequence ID" value="GGZ85825.1"/>
    <property type="molecule type" value="Genomic_DNA"/>
</dbReference>
<protein>
    <submittedName>
        <fullName evidence="3">Histidine kinase</fullName>
    </submittedName>
</protein>
<evidence type="ECO:0000256" key="1">
    <source>
        <dbReference type="SAM" id="Phobius"/>
    </source>
</evidence>
<keyword evidence="3" id="KW-0808">Transferase</keyword>
<organism evidence="3 4">
    <name type="scientific">Algibacter mikhailovii</name>
    <dbReference type="NCBI Taxonomy" id="425498"/>
    <lineage>
        <taxon>Bacteria</taxon>
        <taxon>Pseudomonadati</taxon>
        <taxon>Bacteroidota</taxon>
        <taxon>Flavobacteriia</taxon>
        <taxon>Flavobacteriales</taxon>
        <taxon>Flavobacteriaceae</taxon>
        <taxon>Algibacter</taxon>
    </lineage>
</organism>
<feature type="domain" description="Signal transduction histidine kinase internal region" evidence="2">
    <location>
        <begin position="131"/>
        <end position="209"/>
    </location>
</feature>
<proteinExistence type="predicted"/>
<reference evidence="3" key="1">
    <citation type="journal article" date="2014" name="Int. J. Syst. Evol. Microbiol.">
        <title>Complete genome sequence of Corynebacterium casei LMG S-19264T (=DSM 44701T), isolated from a smear-ripened cheese.</title>
        <authorList>
            <consortium name="US DOE Joint Genome Institute (JGI-PGF)"/>
            <person name="Walter F."/>
            <person name="Albersmeier A."/>
            <person name="Kalinowski J."/>
            <person name="Ruckert C."/>
        </authorList>
    </citation>
    <scope>NUCLEOTIDE SEQUENCE</scope>
    <source>
        <strain evidence="3">KCTC 12710</strain>
    </source>
</reference>
<feature type="transmembrane region" description="Helical" evidence="1">
    <location>
        <begin position="48"/>
        <end position="70"/>
    </location>
</feature>
<dbReference type="PANTHER" id="PTHR34220:SF7">
    <property type="entry name" value="SENSOR HISTIDINE KINASE YPDA"/>
    <property type="match status" value="1"/>
</dbReference>
<keyword evidence="3" id="KW-0418">Kinase</keyword>
<dbReference type="Pfam" id="PF06580">
    <property type="entry name" value="His_kinase"/>
    <property type="match status" value="1"/>
</dbReference>
<name>A0A918R4T9_9FLAO</name>
<evidence type="ECO:0000259" key="2">
    <source>
        <dbReference type="Pfam" id="PF06580"/>
    </source>
</evidence>
<keyword evidence="1" id="KW-0472">Membrane</keyword>
<reference evidence="3" key="2">
    <citation type="submission" date="2020-09" db="EMBL/GenBank/DDBJ databases">
        <authorList>
            <person name="Sun Q."/>
            <person name="Kim S."/>
        </authorList>
    </citation>
    <scope>NUCLEOTIDE SEQUENCE</scope>
    <source>
        <strain evidence="3">KCTC 12710</strain>
    </source>
</reference>
<dbReference type="AlphaFoldDB" id="A0A918R4T9"/>
<feature type="transmembrane region" description="Helical" evidence="1">
    <location>
        <begin position="90"/>
        <end position="112"/>
    </location>
</feature>
<dbReference type="InterPro" id="IPR010559">
    <property type="entry name" value="Sig_transdc_His_kin_internal"/>
</dbReference>